<proteinExistence type="predicted"/>
<dbReference type="EMBL" id="CAEZXY010000055">
    <property type="protein sequence ID" value="CAB4712392.1"/>
    <property type="molecule type" value="Genomic_DNA"/>
</dbReference>
<gene>
    <name evidence="1" type="ORF">UFOPK1906_01563</name>
    <name evidence="2" type="ORF">UFOPK2624_01189</name>
    <name evidence="3" type="ORF">UFOPK3927_00614</name>
</gene>
<accession>A0A6J6J5Z3</accession>
<evidence type="ECO:0000313" key="1">
    <source>
        <dbReference type="EMBL" id="CAB4632507.1"/>
    </source>
</evidence>
<dbReference type="PANTHER" id="PTHR48228">
    <property type="entry name" value="SUCCINYL-COA--D-CITRAMALATE COA-TRANSFERASE"/>
    <property type="match status" value="1"/>
</dbReference>
<dbReference type="Gene3D" id="3.40.50.10540">
    <property type="entry name" value="Crotonobetainyl-coa:carnitine coa-transferase, domain 1"/>
    <property type="match status" value="1"/>
</dbReference>
<dbReference type="SUPFAM" id="SSF89796">
    <property type="entry name" value="CoA-transferase family III (CaiB/BaiF)"/>
    <property type="match status" value="1"/>
</dbReference>
<dbReference type="InterPro" id="IPR003673">
    <property type="entry name" value="CoA-Trfase_fam_III"/>
</dbReference>
<evidence type="ECO:0000313" key="2">
    <source>
        <dbReference type="EMBL" id="CAB4712392.1"/>
    </source>
</evidence>
<dbReference type="EMBL" id="CAFBOK010000054">
    <property type="protein sequence ID" value="CAB4979213.1"/>
    <property type="molecule type" value="Genomic_DNA"/>
</dbReference>
<protein>
    <submittedName>
        <fullName evidence="1">Unannotated protein</fullName>
    </submittedName>
</protein>
<organism evidence="1">
    <name type="scientific">freshwater metagenome</name>
    <dbReference type="NCBI Taxonomy" id="449393"/>
    <lineage>
        <taxon>unclassified sequences</taxon>
        <taxon>metagenomes</taxon>
        <taxon>ecological metagenomes</taxon>
    </lineage>
</organism>
<name>A0A6J6J5Z3_9ZZZZ</name>
<dbReference type="Pfam" id="PF02515">
    <property type="entry name" value="CoA_transf_3"/>
    <property type="match status" value="1"/>
</dbReference>
<dbReference type="InterPro" id="IPR044855">
    <property type="entry name" value="CoA-Trfase_III_dom3_sf"/>
</dbReference>
<dbReference type="GO" id="GO:0003824">
    <property type="term" value="F:catalytic activity"/>
    <property type="evidence" value="ECO:0007669"/>
    <property type="project" value="InterPro"/>
</dbReference>
<sequence>MVARGLLPPRCHLASSTDAGATKGRVTWQIGAMTEIAPLAGVRIIEASMLGPAAVTTNLAELGADVIKVEAPGGDYGRQMTWPIVEDTSLLFLHCNRGKRSIVLDLRTEEGVQAFKELAADADVVVEAMRPGALARRGLGYDDLKAINPKIVFMTISGYGMTGPYRDLPSHGIAYDTWAGIIEPAYDEEGYCYIPPHISIGINAGPMYGALGILAGIIKARATGEGCYMEIAQSDAAAAFDWYRSESFKAYERPQSEVTGNKADNYERRAPGTSGMKEGVRYQMYETSDGHILFMASEQEFWKNFCKGVGREDLFEKFPGSKYADHARGNRELLAILTEIFKSKTSQEWMDFGGEWNTPLAPVNTPSSMQNDPQFQDRMQWIPKEILGADMLPNPVKIIGGELPIPRKAPECGQHSDEILSELLGYDADRIAQLHEKGVLG</sequence>
<dbReference type="InterPro" id="IPR050509">
    <property type="entry name" value="CoA-transferase_III"/>
</dbReference>
<dbReference type="EMBL" id="CAEZVC010000120">
    <property type="protein sequence ID" value="CAB4632507.1"/>
    <property type="molecule type" value="Genomic_DNA"/>
</dbReference>
<reference evidence="1" key="1">
    <citation type="submission" date="2020-05" db="EMBL/GenBank/DDBJ databases">
        <authorList>
            <person name="Chiriac C."/>
            <person name="Salcher M."/>
            <person name="Ghai R."/>
            <person name="Kavagutti S V."/>
        </authorList>
    </citation>
    <scope>NUCLEOTIDE SEQUENCE</scope>
</reference>
<dbReference type="Gene3D" id="3.30.1540.10">
    <property type="entry name" value="formyl-coa transferase, domain 3"/>
    <property type="match status" value="1"/>
</dbReference>
<dbReference type="InterPro" id="IPR023606">
    <property type="entry name" value="CoA-Trfase_III_dom_1_sf"/>
</dbReference>
<dbReference type="PANTHER" id="PTHR48228:SF5">
    <property type="entry name" value="ALPHA-METHYLACYL-COA RACEMASE"/>
    <property type="match status" value="1"/>
</dbReference>
<evidence type="ECO:0000313" key="3">
    <source>
        <dbReference type="EMBL" id="CAB4979213.1"/>
    </source>
</evidence>
<dbReference type="AlphaFoldDB" id="A0A6J6J5Z3"/>